<evidence type="ECO:0000313" key="1">
    <source>
        <dbReference type="EMBL" id="QGT49755.1"/>
    </source>
</evidence>
<name>A0A650F2A9_9BACT</name>
<sequence>MILKNKRTHETLEITYLDFRKRFVKEIQDAFESYRKTQLNKYSYNFRDDNSMEFNFYFELHWNFNHFGVSNWYIERM</sequence>
<protein>
    <submittedName>
        <fullName evidence="1">Uncharacterized protein</fullName>
    </submittedName>
</protein>
<organism evidence="1">
    <name type="scientific">uncultured Candidatus Melainabacteria bacterium</name>
    <dbReference type="NCBI Taxonomy" id="2682970"/>
    <lineage>
        <taxon>Bacteria</taxon>
        <taxon>Bacillati</taxon>
        <taxon>Candidatus Melainabacteria</taxon>
        <taxon>environmental samples</taxon>
    </lineage>
</organism>
<dbReference type="EMBL" id="MN577570">
    <property type="protein sequence ID" value="QGT49755.1"/>
    <property type="molecule type" value="Genomic_DNA"/>
</dbReference>
<dbReference type="AlphaFoldDB" id="A0A650F2A9"/>
<gene>
    <name evidence="1" type="ORF">Melaina855_1420</name>
</gene>
<accession>A0A650F2A9</accession>
<proteinExistence type="predicted"/>
<reference evidence="1" key="1">
    <citation type="journal article" date="2020" name="J. ISSAAS">
        <title>Lactobacilli and other gastrointestinal microbiota of Peromyscus leucopus, reservoir host for agents of Lyme disease and other zoonoses in North America.</title>
        <authorList>
            <person name="Milovic A."/>
            <person name="Bassam K."/>
            <person name="Shao H."/>
            <person name="Chatzistamou I."/>
            <person name="Tufts D.M."/>
            <person name="Diuk-Wasser M."/>
            <person name="Barbour A.G."/>
        </authorList>
    </citation>
    <scope>NUCLEOTIDE SEQUENCE</scope>
    <source>
        <strain evidence="1">LL20</strain>
    </source>
</reference>